<sequence length="229" mass="25602">MAAAAVCVPNRGFVESPLTKIAGRKRSCAEEYYLTATKKVCFRSGDYIFSVADTGSVESTPQSNTHNDDDFNVNHRRGDNPPPNNNNDDDNIKAEWVDLMIKEMMAATSIDDAKFRASRLLEDILEKFAPVKVAGGGGFPAGAHQSRLMQEKIEAMSKENSVLKKAVVIQHQRQKKYEEDEEKKQLRELVKRYEDQVKSLENSNYGLTVHLQQALSSSAIPIGFPPHVF</sequence>
<keyword evidence="1" id="KW-0175">Coiled coil</keyword>
<feature type="compositionally biased region" description="Basic and acidic residues" evidence="2">
    <location>
        <begin position="66"/>
        <end position="79"/>
    </location>
</feature>
<gene>
    <name evidence="3" type="ORF">OLC1_LOCUS20630</name>
</gene>
<feature type="coiled-coil region" evidence="1">
    <location>
        <begin position="176"/>
        <end position="203"/>
    </location>
</feature>
<keyword evidence="4" id="KW-1185">Reference proteome</keyword>
<name>A0AAV1E0D0_OLDCO</name>
<reference evidence="3" key="1">
    <citation type="submission" date="2023-03" db="EMBL/GenBank/DDBJ databases">
        <authorList>
            <person name="Julca I."/>
        </authorList>
    </citation>
    <scope>NUCLEOTIDE SEQUENCE</scope>
</reference>
<feature type="region of interest" description="Disordered" evidence="2">
    <location>
        <begin position="56"/>
        <end position="91"/>
    </location>
</feature>
<dbReference type="Proteomes" id="UP001161247">
    <property type="component" value="Chromosome 7"/>
</dbReference>
<accession>A0AAV1E0D0</accession>
<evidence type="ECO:0000256" key="1">
    <source>
        <dbReference type="SAM" id="Coils"/>
    </source>
</evidence>
<dbReference type="PANTHER" id="PTHR31245:SF20">
    <property type="entry name" value="F18B13.13 PROTEIN"/>
    <property type="match status" value="1"/>
</dbReference>
<dbReference type="PANTHER" id="PTHR31245">
    <property type="entry name" value="UBIQUITIN SYSTEM COMPONENT CUE PROTEIN"/>
    <property type="match status" value="1"/>
</dbReference>
<dbReference type="AlphaFoldDB" id="A0AAV1E0D0"/>
<evidence type="ECO:0000256" key="2">
    <source>
        <dbReference type="SAM" id="MobiDB-lite"/>
    </source>
</evidence>
<proteinExistence type="predicted"/>
<protein>
    <submittedName>
        <fullName evidence="3">OLC1v1014307C1</fullName>
    </submittedName>
</protein>
<feature type="compositionally biased region" description="Polar residues" evidence="2">
    <location>
        <begin position="56"/>
        <end position="65"/>
    </location>
</feature>
<dbReference type="EMBL" id="OX459124">
    <property type="protein sequence ID" value="CAI9113664.1"/>
    <property type="molecule type" value="Genomic_DNA"/>
</dbReference>
<evidence type="ECO:0000313" key="4">
    <source>
        <dbReference type="Proteomes" id="UP001161247"/>
    </source>
</evidence>
<evidence type="ECO:0000313" key="3">
    <source>
        <dbReference type="EMBL" id="CAI9113664.1"/>
    </source>
</evidence>
<organism evidence="3 4">
    <name type="scientific">Oldenlandia corymbosa var. corymbosa</name>
    <dbReference type="NCBI Taxonomy" id="529605"/>
    <lineage>
        <taxon>Eukaryota</taxon>
        <taxon>Viridiplantae</taxon>
        <taxon>Streptophyta</taxon>
        <taxon>Embryophyta</taxon>
        <taxon>Tracheophyta</taxon>
        <taxon>Spermatophyta</taxon>
        <taxon>Magnoliopsida</taxon>
        <taxon>eudicotyledons</taxon>
        <taxon>Gunneridae</taxon>
        <taxon>Pentapetalae</taxon>
        <taxon>asterids</taxon>
        <taxon>lamiids</taxon>
        <taxon>Gentianales</taxon>
        <taxon>Rubiaceae</taxon>
        <taxon>Rubioideae</taxon>
        <taxon>Spermacoceae</taxon>
        <taxon>Hedyotis-Oldenlandia complex</taxon>
        <taxon>Oldenlandia</taxon>
    </lineage>
</organism>